<dbReference type="EMBL" id="JACHIL010000002">
    <property type="protein sequence ID" value="MBB5091131.1"/>
    <property type="molecule type" value="Genomic_DNA"/>
</dbReference>
<dbReference type="PANTHER" id="PTHR40841:SF2">
    <property type="entry name" value="SIDEROPHORE-DEGRADING ESTERASE (EUROFUNG)"/>
    <property type="match status" value="1"/>
</dbReference>
<gene>
    <name evidence="3" type="ORF">HNQ68_001655</name>
</gene>
<reference evidence="3 4" key="1">
    <citation type="submission" date="2020-08" db="EMBL/GenBank/DDBJ databases">
        <title>Genomic Encyclopedia of Type Strains, Phase IV (KMG-IV): sequencing the most valuable type-strain genomes for metagenomic binning, comparative biology and taxonomic classification.</title>
        <authorList>
            <person name="Goeker M."/>
        </authorList>
    </citation>
    <scope>NUCLEOTIDE SEQUENCE [LARGE SCALE GENOMIC DNA]</scope>
    <source>
        <strain evidence="3 4">DSM 25620</strain>
    </source>
</reference>
<evidence type="ECO:0000313" key="4">
    <source>
        <dbReference type="Proteomes" id="UP000531231"/>
    </source>
</evidence>
<comment type="similarity">
    <text evidence="1">Belongs to the esterase D family.</text>
</comment>
<evidence type="ECO:0008006" key="5">
    <source>
        <dbReference type="Google" id="ProtNLM"/>
    </source>
</evidence>
<proteinExistence type="inferred from homology"/>
<dbReference type="PANTHER" id="PTHR40841">
    <property type="entry name" value="SIDEROPHORE TRIACETYLFUSARININE C ESTERASE"/>
    <property type="match status" value="1"/>
</dbReference>
<evidence type="ECO:0000313" key="3">
    <source>
        <dbReference type="EMBL" id="MBB5091131.1"/>
    </source>
</evidence>
<dbReference type="Gene3D" id="3.40.50.1820">
    <property type="entry name" value="alpha/beta hydrolase"/>
    <property type="match status" value="1"/>
</dbReference>
<evidence type="ECO:0000256" key="1">
    <source>
        <dbReference type="ARBA" id="ARBA00005622"/>
    </source>
</evidence>
<organism evidence="3 4">
    <name type="scientific">Pseudochrobactrum saccharolyticum</name>
    <dbReference type="NCBI Taxonomy" id="354352"/>
    <lineage>
        <taxon>Bacteria</taxon>
        <taxon>Pseudomonadati</taxon>
        <taxon>Pseudomonadota</taxon>
        <taxon>Alphaproteobacteria</taxon>
        <taxon>Hyphomicrobiales</taxon>
        <taxon>Brucellaceae</taxon>
        <taxon>Pseudochrobactrum</taxon>
    </lineage>
</organism>
<comment type="caution">
    <text evidence="3">The sequence shown here is derived from an EMBL/GenBank/DDBJ whole genome shotgun (WGS) entry which is preliminary data.</text>
</comment>
<dbReference type="Proteomes" id="UP000531231">
    <property type="component" value="Unassembled WGS sequence"/>
</dbReference>
<dbReference type="InterPro" id="IPR000801">
    <property type="entry name" value="Esterase-like"/>
</dbReference>
<keyword evidence="2" id="KW-0378">Hydrolase</keyword>
<dbReference type="Pfam" id="PF00756">
    <property type="entry name" value="Esterase"/>
    <property type="match status" value="1"/>
</dbReference>
<accession>A0A7W8AIR0</accession>
<dbReference type="SUPFAM" id="SSF53474">
    <property type="entry name" value="alpha/beta-Hydrolases"/>
    <property type="match status" value="1"/>
</dbReference>
<name>A0A7W8AIR0_9HYPH</name>
<dbReference type="InterPro" id="IPR052558">
    <property type="entry name" value="Siderophore_Hydrolase_D"/>
</dbReference>
<sequence>MNKTSELLYLIAFLGSFLAMQLYGMANVMAAEQGDPVTSVFDMRANGIEYRIFVAAPKTAENDKPMPVIYMIDGNSTFPMAVDVVKKRPQLRALIVGIGYPTQSREDIVRSRYYDLTPETPAELIPSRGNDADLPRTGGNAAFLNFIEQQVKPEIERRFAVDKNNQTLFGHSLGGLFTLHALFSEKGSFQTYSAADPSVWWNNRSILKEKDRFIEQATETGKPVKVLIETAGKSVMREGVDKDRAAQLKALRGGPNGRDIYQELVALPGVSASFHQFAGESHGSMLPYAVEDMLRFVLEDVKPVQPPE</sequence>
<keyword evidence="4" id="KW-1185">Reference proteome</keyword>
<dbReference type="InterPro" id="IPR029058">
    <property type="entry name" value="AB_hydrolase_fold"/>
</dbReference>
<protein>
    <recommendedName>
        <fullName evidence="5">Alpha/beta hydrolase</fullName>
    </recommendedName>
</protein>
<dbReference type="RefSeq" id="WP_246176064.1">
    <property type="nucleotide sequence ID" value="NZ_JACHIL010000002.1"/>
</dbReference>
<evidence type="ECO:0000256" key="2">
    <source>
        <dbReference type="ARBA" id="ARBA00022801"/>
    </source>
</evidence>
<dbReference type="AlphaFoldDB" id="A0A7W8AIR0"/>
<dbReference type="GO" id="GO:0016788">
    <property type="term" value="F:hydrolase activity, acting on ester bonds"/>
    <property type="evidence" value="ECO:0007669"/>
    <property type="project" value="TreeGrafter"/>
</dbReference>